<evidence type="ECO:0000313" key="1">
    <source>
        <dbReference type="EnsemblPlants" id="AVESA.00010b.r2.1DG0135940.1.CDS"/>
    </source>
</evidence>
<sequence length="718" mass="80407">MTGVAPETAVASASGSGIWSRRRDEITFDRLQKFWNDLPPQARRELLKLDKQTLIEQARKNFYCSRCNGLLLENFKSLQQEVSDIDCLSSTGESRIRQQIESQDPSVHPWGGLATTKDGILTLIDCFINAKSLRVLQNVFDNARTREREREMLYPDACGGGGRGWISQGMASYSRGYGTRETCALHTAHLSCNTLVNFWFDSKRFCRDCRRNVIREFKELKELKRMRRESHCTSWFCVADYAFQYRQDYSSCSYDHQERAGDNFFLPTARSGREMKMARKAGVDKPLVQYRRVGSTQERDAIPKQVWERMDTRKKTCLHETNNMSVSVDDVDSPKPVLCDISGCEKLDTGPEPLVEVSERSRDVCKSETGQLHEHHEENQSACCDGSPMTNEQKCYSTNNEGSRPDEELMTNSASSDGSSSCMSEADRESSSSSMTSLSTHNPEPSSSDSEESSERVNSVTEAPSTRTASRSLLETCAGNGFREYHPKAKCPPHSNGFGFNVPPCQDQLLRHQNMHAPAYSPVTVGPHGHSCAAPTNGYFQYGQPPNFFSGPLGFRVRGNQSADFPVQYNNVHGYPAPAYSFIHPEQIRKTSASFRVMPPPPPPPSPYRHRTGPISGHPGGDLNPDRHSSMLKPMGLKDAAEDGNKLHDRSSSFSLFQFNLPIAPQAPPSSKDGKSVELVSRTPFAPVQAQPCSREQTDMKEYNLFSTDQSAYFHLSR</sequence>
<protein>
    <submittedName>
        <fullName evidence="1">Uncharacterized protein</fullName>
    </submittedName>
</protein>
<organism evidence="1 2">
    <name type="scientific">Avena sativa</name>
    <name type="common">Oat</name>
    <dbReference type="NCBI Taxonomy" id="4498"/>
    <lineage>
        <taxon>Eukaryota</taxon>
        <taxon>Viridiplantae</taxon>
        <taxon>Streptophyta</taxon>
        <taxon>Embryophyta</taxon>
        <taxon>Tracheophyta</taxon>
        <taxon>Spermatophyta</taxon>
        <taxon>Magnoliopsida</taxon>
        <taxon>Liliopsida</taxon>
        <taxon>Poales</taxon>
        <taxon>Poaceae</taxon>
        <taxon>BOP clade</taxon>
        <taxon>Pooideae</taxon>
        <taxon>Poodae</taxon>
        <taxon>Poeae</taxon>
        <taxon>Poeae Chloroplast Group 1 (Aveneae type)</taxon>
        <taxon>Aveninae</taxon>
        <taxon>Avena</taxon>
    </lineage>
</organism>
<accession>A0ACD5TVK8</accession>
<dbReference type="EnsemblPlants" id="AVESA.00010b.r2.1DG0135940.1">
    <property type="protein sequence ID" value="AVESA.00010b.r2.1DG0135940.1.CDS"/>
    <property type="gene ID" value="AVESA.00010b.r2.1DG0135940"/>
</dbReference>
<name>A0ACD5TVK8_AVESA</name>
<evidence type="ECO:0000313" key="2">
    <source>
        <dbReference type="Proteomes" id="UP001732700"/>
    </source>
</evidence>
<proteinExistence type="predicted"/>
<reference evidence="1" key="1">
    <citation type="submission" date="2021-05" db="EMBL/GenBank/DDBJ databases">
        <authorList>
            <person name="Scholz U."/>
            <person name="Mascher M."/>
            <person name="Fiebig A."/>
        </authorList>
    </citation>
    <scope>NUCLEOTIDE SEQUENCE [LARGE SCALE GENOMIC DNA]</scope>
</reference>
<reference evidence="1" key="2">
    <citation type="submission" date="2025-09" db="UniProtKB">
        <authorList>
            <consortium name="EnsemblPlants"/>
        </authorList>
    </citation>
    <scope>IDENTIFICATION</scope>
</reference>
<dbReference type="Proteomes" id="UP001732700">
    <property type="component" value="Chromosome 1D"/>
</dbReference>
<keyword evidence="2" id="KW-1185">Reference proteome</keyword>